<dbReference type="GO" id="GO:0008767">
    <property type="term" value="F:UDP-galactopyranose mutase activity"/>
    <property type="evidence" value="ECO:0007669"/>
    <property type="project" value="TreeGrafter"/>
</dbReference>
<dbReference type="InterPro" id="IPR036188">
    <property type="entry name" value="FAD/NAD-bd_sf"/>
</dbReference>
<dbReference type="Gene3D" id="3.50.50.60">
    <property type="entry name" value="FAD/NAD(P)-binding domain"/>
    <property type="match status" value="1"/>
</dbReference>
<dbReference type="SUPFAM" id="SSF51971">
    <property type="entry name" value="Nucleotide-binding domain"/>
    <property type="match status" value="1"/>
</dbReference>
<accession>A0A554JCJ8</accession>
<comment type="caution">
    <text evidence="2">The sequence shown here is derived from an EMBL/GenBank/DDBJ whole genome shotgun (WGS) entry which is preliminary data.</text>
</comment>
<dbReference type="GO" id="GO:0005829">
    <property type="term" value="C:cytosol"/>
    <property type="evidence" value="ECO:0007669"/>
    <property type="project" value="TreeGrafter"/>
</dbReference>
<dbReference type="InterPro" id="IPR002937">
    <property type="entry name" value="Amino_oxidase"/>
</dbReference>
<dbReference type="Proteomes" id="UP000316253">
    <property type="component" value="Unassembled WGS sequence"/>
</dbReference>
<evidence type="ECO:0000313" key="2">
    <source>
        <dbReference type="EMBL" id="TSC66086.1"/>
    </source>
</evidence>
<gene>
    <name evidence="2" type="ORF">CEO22_233</name>
</gene>
<dbReference type="PRINTS" id="PR00419">
    <property type="entry name" value="ADXRDTASE"/>
</dbReference>
<dbReference type="EMBL" id="VMFD01000016">
    <property type="protein sequence ID" value="TSC66086.1"/>
    <property type="molecule type" value="Genomic_DNA"/>
</dbReference>
<feature type="domain" description="Amine oxidase" evidence="1">
    <location>
        <begin position="16"/>
        <end position="446"/>
    </location>
</feature>
<dbReference type="PANTHER" id="PTHR21197">
    <property type="entry name" value="UDP-GALACTOPYRANOSE MUTASE"/>
    <property type="match status" value="1"/>
</dbReference>
<dbReference type="Pfam" id="PF01593">
    <property type="entry name" value="Amino_oxidase"/>
    <property type="match status" value="1"/>
</dbReference>
<sequence length="471" mass="54621">MKKSPVNIVILGAGPSGLGAGYEFSKHQQPVTIFDTHKIIGGLARTIKFKGNLFDVGPHRFYTKDKTVLKLWEETLGTDFLHVPRLTRIYYRNRFFDYPIKAGNVLKNLGLFETGLMLLSYFWAMIAPKKKAISFEDWISQKFGKKLYRTFFKTYTEKVWGVPCHEIDARWAAQRIKGLNLTEVITNALMPKRAKVRSLISEFRYPTKGAGMMYETMANNLVESGSKIYLEHRCQRINHTGQKINSIELLHKGQIVKVQIDKLLSSIPITDFIKILNPLPEKAVIDAAKTLRYRDHITVNLIIKDRQPFPDNWIYVHSPEVKMARISNYNQFSHSMTTGPDLIAISCEYFCYRDDEIWKMKDEDLVKFATQELEQLKLAQSTEVSEGFVIRELDSYPLYYLGYEDSFNVMKDYLLKFENLTLIGRAGMFKYNNMDHALLSGIYAARNEYGSNYDLWNINEDSDYLEEEKSK</sequence>
<dbReference type="PANTHER" id="PTHR21197:SF0">
    <property type="entry name" value="UDP-GALACTOPYRANOSE MUTASE"/>
    <property type="match status" value="1"/>
</dbReference>
<protein>
    <submittedName>
        <fullName evidence="2">Amine oxidase</fullName>
    </submittedName>
</protein>
<dbReference type="AlphaFoldDB" id="A0A554JCJ8"/>
<evidence type="ECO:0000313" key="3">
    <source>
        <dbReference type="Proteomes" id="UP000316253"/>
    </source>
</evidence>
<proteinExistence type="predicted"/>
<dbReference type="GO" id="GO:0016491">
    <property type="term" value="F:oxidoreductase activity"/>
    <property type="evidence" value="ECO:0007669"/>
    <property type="project" value="InterPro"/>
</dbReference>
<organism evidence="2 3">
    <name type="scientific">Candidatus Berkelbacteria bacterium Gr01-1014_85</name>
    <dbReference type="NCBI Taxonomy" id="2017150"/>
    <lineage>
        <taxon>Bacteria</taxon>
        <taxon>Candidatus Berkelbacteria</taxon>
    </lineage>
</organism>
<dbReference type="NCBIfam" id="NF005545">
    <property type="entry name" value="PRK07208.1-1"/>
    <property type="match status" value="1"/>
</dbReference>
<reference evidence="2 3" key="1">
    <citation type="submission" date="2017-08" db="EMBL/GenBank/DDBJ databases">
        <title>Mechanisms for carbon and nitrogen cycling indicate functional differentiation within the Candidate Phyla Radiation.</title>
        <authorList>
            <person name="Danczak R.E."/>
            <person name="Johnston M.D."/>
            <person name="Kenah C."/>
            <person name="Slattery M."/>
            <person name="Wrighton K.C."/>
            <person name="Wilkins M.J."/>
        </authorList>
    </citation>
    <scope>NUCLEOTIDE SEQUENCE [LARGE SCALE GENOMIC DNA]</scope>
    <source>
        <strain evidence="2">Gr01-1014_85</strain>
    </source>
</reference>
<dbReference type="GO" id="GO:0050660">
    <property type="term" value="F:flavin adenine dinucleotide binding"/>
    <property type="evidence" value="ECO:0007669"/>
    <property type="project" value="TreeGrafter"/>
</dbReference>
<evidence type="ECO:0000259" key="1">
    <source>
        <dbReference type="Pfam" id="PF01593"/>
    </source>
</evidence>
<dbReference type="NCBIfam" id="NF005548">
    <property type="entry name" value="PRK07208.1-4"/>
    <property type="match status" value="1"/>
</dbReference>
<name>A0A554JCJ8_9BACT</name>